<name>A0A540W0Y4_9ACTN</name>
<reference evidence="2 3" key="1">
    <citation type="submission" date="2019-06" db="EMBL/GenBank/DDBJ databases">
        <title>Description of Kitasatospora acidophila sp. nov. isolated from pine grove soil, and reclassification of Streptomyces novaecaesareae to Kitasatospora novaeceasareae comb. nov.</title>
        <authorList>
            <person name="Kim M.J."/>
        </authorList>
    </citation>
    <scope>NUCLEOTIDE SEQUENCE [LARGE SCALE GENOMIC DNA]</scope>
    <source>
        <strain evidence="2 3">MMS16-CNU292</strain>
    </source>
</reference>
<evidence type="ECO:0000256" key="1">
    <source>
        <dbReference type="SAM" id="MobiDB-lite"/>
    </source>
</evidence>
<accession>A0A540W0Y4</accession>
<comment type="caution">
    <text evidence="2">The sequence shown here is derived from an EMBL/GenBank/DDBJ whole genome shotgun (WGS) entry which is preliminary data.</text>
</comment>
<dbReference type="RefSeq" id="WP_141633375.1">
    <property type="nucleotide sequence ID" value="NZ_VIGB01000003.1"/>
</dbReference>
<dbReference type="Proteomes" id="UP000319103">
    <property type="component" value="Unassembled WGS sequence"/>
</dbReference>
<proteinExistence type="predicted"/>
<keyword evidence="3" id="KW-1185">Reference proteome</keyword>
<dbReference type="InterPro" id="IPR012334">
    <property type="entry name" value="Pectin_lyas_fold"/>
</dbReference>
<dbReference type="AlphaFoldDB" id="A0A540W0Y4"/>
<evidence type="ECO:0000313" key="3">
    <source>
        <dbReference type="Proteomes" id="UP000319103"/>
    </source>
</evidence>
<dbReference type="Gene3D" id="2.160.20.10">
    <property type="entry name" value="Single-stranded right-handed beta-helix, Pectin lyase-like"/>
    <property type="match status" value="1"/>
</dbReference>
<dbReference type="EMBL" id="VIGB01000003">
    <property type="protein sequence ID" value="TQF02685.1"/>
    <property type="molecule type" value="Genomic_DNA"/>
</dbReference>
<evidence type="ECO:0000313" key="2">
    <source>
        <dbReference type="EMBL" id="TQF02685.1"/>
    </source>
</evidence>
<organism evidence="2 3">
    <name type="scientific">Kitasatospora acidiphila</name>
    <dbReference type="NCBI Taxonomy" id="2567942"/>
    <lineage>
        <taxon>Bacteria</taxon>
        <taxon>Bacillati</taxon>
        <taxon>Actinomycetota</taxon>
        <taxon>Actinomycetes</taxon>
        <taxon>Kitasatosporales</taxon>
        <taxon>Streptomycetaceae</taxon>
        <taxon>Kitasatospora</taxon>
    </lineage>
</organism>
<gene>
    <name evidence="2" type="ORF">E6W39_10965</name>
</gene>
<feature type="compositionally biased region" description="Basic and acidic residues" evidence="1">
    <location>
        <begin position="472"/>
        <end position="490"/>
    </location>
</feature>
<feature type="region of interest" description="Disordered" evidence="1">
    <location>
        <begin position="462"/>
        <end position="490"/>
    </location>
</feature>
<dbReference type="OrthoDB" id="4117578at2"/>
<protein>
    <submittedName>
        <fullName evidence="2">Uncharacterized protein</fullName>
    </submittedName>
</protein>
<sequence>MTAADLPMLLPPEMVPEPGALNVSTFAKPEYAKLTFTYGRVKSGGSWPVHCKWFRVRIPTGRQASALTSEPTLIRYELTVPDGKRQWAVVPDTRDPNQVVFTCSPPPNEPAAFDGTWSVQLELWGIEVNGGAGPVDIIWEESTSATGADGPFQERTGKGGVSKRDDSFYLHSFRPASVAIGRNTKATLNWEGTPHATYTMYYRKPDGTQGSSTAKDGTWTSPENLVDDSSFTLEAKMGNEVRYLTTYIKVNNPDVAVTSVAAATSDGSVSVKNTLSFQGQAGLTIPQNGGQITVYGALTATAGPAVAQGALTANGPLTANSTITAKGNVTIEAGKTLTANGSITVDPGANGYIWLKTGRLDIKDTANLNVYGTLAVTKIKSTVNGAFAVENSINQTAGSISTTGNITAGGNRVLRAGDTLRFVSHKNRYLQEGPDYGGEKEVAQTSRTLYNNARWRTQHLSSASSFVETEDDRGLLEDPKADHADTDAEV</sequence>